<dbReference type="InterPro" id="IPR004675">
    <property type="entry name" value="AhpD_core"/>
</dbReference>
<organism evidence="2 3">
    <name type="scientific">Bosea robiniae</name>
    <dbReference type="NCBI Taxonomy" id="1036780"/>
    <lineage>
        <taxon>Bacteria</taxon>
        <taxon>Pseudomonadati</taxon>
        <taxon>Pseudomonadota</taxon>
        <taxon>Alphaproteobacteria</taxon>
        <taxon>Hyphomicrobiales</taxon>
        <taxon>Boseaceae</taxon>
        <taxon>Bosea</taxon>
    </lineage>
</organism>
<dbReference type="EMBL" id="FNBZ01000008">
    <property type="protein sequence ID" value="SDH34803.1"/>
    <property type="molecule type" value="Genomic_DNA"/>
</dbReference>
<dbReference type="Proteomes" id="UP000199468">
    <property type="component" value="Unassembled WGS sequence"/>
</dbReference>
<keyword evidence="3" id="KW-1185">Reference proteome</keyword>
<reference evidence="2 3" key="1">
    <citation type="submission" date="2016-10" db="EMBL/GenBank/DDBJ databases">
        <authorList>
            <person name="Varghese N."/>
            <person name="Submissions S."/>
        </authorList>
    </citation>
    <scope>NUCLEOTIDE SEQUENCE [LARGE SCALE GENOMIC DNA]</scope>
    <source>
        <strain evidence="2 3">DSM 26672</strain>
    </source>
</reference>
<dbReference type="PANTHER" id="PTHR34846">
    <property type="entry name" value="4-CARBOXYMUCONOLACTONE DECARBOXYLASE FAMILY PROTEIN (AFU_ORTHOLOGUE AFUA_6G11590)"/>
    <property type="match status" value="1"/>
</dbReference>
<protein>
    <submittedName>
        <fullName evidence="2">Alkylhydroperoxidase AhpD family core domain-containing protein</fullName>
    </submittedName>
</protein>
<gene>
    <name evidence="2" type="ORF">SAMN05421844_10881</name>
</gene>
<dbReference type="Pfam" id="PF02627">
    <property type="entry name" value="CMD"/>
    <property type="match status" value="1"/>
</dbReference>
<accession>A0ABY0P4X7</accession>
<dbReference type="RefSeq" id="WP_091861443.1">
    <property type="nucleotide sequence ID" value="NZ_FNBZ01000008.1"/>
</dbReference>
<proteinExistence type="predicted"/>
<comment type="caution">
    <text evidence="2">The sequence shown here is derived from an EMBL/GenBank/DDBJ whole genome shotgun (WGS) entry which is preliminary data.</text>
</comment>
<name>A0ABY0P4X7_9HYPH</name>
<dbReference type="SUPFAM" id="SSF69118">
    <property type="entry name" value="AhpD-like"/>
    <property type="match status" value="1"/>
</dbReference>
<dbReference type="Gene3D" id="1.20.1290.10">
    <property type="entry name" value="AhpD-like"/>
    <property type="match status" value="1"/>
</dbReference>
<dbReference type="InterPro" id="IPR003779">
    <property type="entry name" value="CMD-like"/>
</dbReference>
<dbReference type="PANTHER" id="PTHR34846:SF10">
    <property type="entry name" value="CYTOPLASMIC PROTEIN"/>
    <property type="match status" value="1"/>
</dbReference>
<dbReference type="InterPro" id="IPR029032">
    <property type="entry name" value="AhpD-like"/>
</dbReference>
<dbReference type="NCBIfam" id="TIGR00778">
    <property type="entry name" value="ahpD_dom"/>
    <property type="match status" value="1"/>
</dbReference>
<evidence type="ECO:0000313" key="3">
    <source>
        <dbReference type="Proteomes" id="UP000199468"/>
    </source>
</evidence>
<feature type="domain" description="Carboxymuconolactone decarboxylase-like" evidence="1">
    <location>
        <begin position="12"/>
        <end position="94"/>
    </location>
</feature>
<evidence type="ECO:0000259" key="1">
    <source>
        <dbReference type="Pfam" id="PF02627"/>
    </source>
</evidence>
<sequence>MSQRLNAFQIAPEAYKAMLVLQDYVNKSALEHRLMELVKIRASQINRCAYCLHMHVLDARKAGETEARINLLNAWEESELYTPRERAALRWTEELTRASERSPSDAAYAELREHFNEKDSVDLSFAIGAINTWNRVNVGFRTRHPADRPHKTEAAA</sequence>
<evidence type="ECO:0000313" key="2">
    <source>
        <dbReference type="EMBL" id="SDH34803.1"/>
    </source>
</evidence>